<accession>A0A7J3JMU7</accession>
<evidence type="ECO:0000313" key="1">
    <source>
        <dbReference type="EMBL" id="HGQ17372.1"/>
    </source>
</evidence>
<sequence>MISGSGSIEDRYVSRLRKLKRISEKLEKILQNMLDVVHSGIYDSETIERLELLLFYVNETALPSEREVWKRLGDILLATINLDLSEQLNRIDKVELLTRSIHNIITGLDRGN</sequence>
<dbReference type="EMBL" id="DTBZ01000004">
    <property type="protein sequence ID" value="HGQ17372.1"/>
    <property type="molecule type" value="Genomic_DNA"/>
</dbReference>
<name>A0A7J3JMU7_9CREN</name>
<organism evidence="1">
    <name type="scientific">Ignisphaera aggregans</name>
    <dbReference type="NCBI Taxonomy" id="334771"/>
    <lineage>
        <taxon>Archaea</taxon>
        <taxon>Thermoproteota</taxon>
        <taxon>Thermoprotei</taxon>
        <taxon>Desulfurococcales</taxon>
        <taxon>Desulfurococcaceae</taxon>
        <taxon>Ignisphaera</taxon>
    </lineage>
</organism>
<dbReference type="AlphaFoldDB" id="A0A7J3JMU7"/>
<proteinExistence type="predicted"/>
<comment type="caution">
    <text evidence="1">The sequence shown here is derived from an EMBL/GenBank/DDBJ whole genome shotgun (WGS) entry which is preliminary data.</text>
</comment>
<protein>
    <submittedName>
        <fullName evidence="1">Uncharacterized protein</fullName>
    </submittedName>
</protein>
<gene>
    <name evidence="1" type="ORF">ENU30_00110</name>
</gene>
<reference evidence="1" key="1">
    <citation type="journal article" date="2020" name="mSystems">
        <title>Genome- and Community-Level Interaction Insights into Carbon Utilization and Element Cycling Functions of Hydrothermarchaeota in Hydrothermal Sediment.</title>
        <authorList>
            <person name="Zhou Z."/>
            <person name="Liu Y."/>
            <person name="Xu W."/>
            <person name="Pan J."/>
            <person name="Luo Z.H."/>
            <person name="Li M."/>
        </authorList>
    </citation>
    <scope>NUCLEOTIDE SEQUENCE [LARGE SCALE GENOMIC DNA]</scope>
    <source>
        <strain evidence="1">SpSt-657</strain>
    </source>
</reference>